<sequence length="23" mass="2639">MISILKKSAKSLNLLRLKEQLPD</sequence>
<proteinExistence type="predicted"/>
<dbReference type="AlphaFoldDB" id="A0A7J7Y3I7"/>
<evidence type="ECO:0000313" key="1">
    <source>
        <dbReference type="EMBL" id="KAF6356110.1"/>
    </source>
</evidence>
<keyword evidence="2" id="KW-1185">Reference proteome</keyword>
<accession>A0A7J7Y3I7</accession>
<reference evidence="1 2" key="1">
    <citation type="journal article" date="2020" name="Nature">
        <title>Six reference-quality genomes reveal evolution of bat adaptations.</title>
        <authorList>
            <person name="Jebb D."/>
            <person name="Huang Z."/>
            <person name="Pippel M."/>
            <person name="Hughes G.M."/>
            <person name="Lavrichenko K."/>
            <person name="Devanna P."/>
            <person name="Winkler S."/>
            <person name="Jermiin L.S."/>
            <person name="Skirmuntt E.C."/>
            <person name="Katzourakis A."/>
            <person name="Burkitt-Gray L."/>
            <person name="Ray D.A."/>
            <person name="Sullivan K.A.M."/>
            <person name="Roscito J.G."/>
            <person name="Kirilenko B.M."/>
            <person name="Davalos L.M."/>
            <person name="Corthals A.P."/>
            <person name="Power M.L."/>
            <person name="Jones G."/>
            <person name="Ransome R.D."/>
            <person name="Dechmann D.K.N."/>
            <person name="Locatelli A.G."/>
            <person name="Puechmaille S.J."/>
            <person name="Fedrigo O."/>
            <person name="Jarvis E.D."/>
            <person name="Hiller M."/>
            <person name="Vernes S.C."/>
            <person name="Myers E.W."/>
            <person name="Teeling E.C."/>
        </authorList>
    </citation>
    <scope>NUCLEOTIDE SEQUENCE [LARGE SCALE GENOMIC DNA]</scope>
    <source>
        <strain evidence="1">MMyoMyo1</strain>
        <tissue evidence="1">Flight muscle</tissue>
    </source>
</reference>
<dbReference type="EMBL" id="JABWUV010000005">
    <property type="protein sequence ID" value="KAF6356110.1"/>
    <property type="molecule type" value="Genomic_DNA"/>
</dbReference>
<name>A0A7J7Y3I7_MYOMY</name>
<evidence type="ECO:0000313" key="2">
    <source>
        <dbReference type="Proteomes" id="UP000527355"/>
    </source>
</evidence>
<gene>
    <name evidence="1" type="ORF">mMyoMyo1_018342</name>
</gene>
<dbReference type="Proteomes" id="UP000527355">
    <property type="component" value="Unassembled WGS sequence"/>
</dbReference>
<comment type="caution">
    <text evidence="1">The sequence shown here is derived from an EMBL/GenBank/DDBJ whole genome shotgun (WGS) entry which is preliminary data.</text>
</comment>
<organism evidence="1 2">
    <name type="scientific">Myotis myotis</name>
    <name type="common">Greater mouse-eared bat</name>
    <name type="synonym">Vespertilio myotis</name>
    <dbReference type="NCBI Taxonomy" id="51298"/>
    <lineage>
        <taxon>Eukaryota</taxon>
        <taxon>Metazoa</taxon>
        <taxon>Chordata</taxon>
        <taxon>Craniata</taxon>
        <taxon>Vertebrata</taxon>
        <taxon>Euteleostomi</taxon>
        <taxon>Mammalia</taxon>
        <taxon>Eutheria</taxon>
        <taxon>Laurasiatheria</taxon>
        <taxon>Chiroptera</taxon>
        <taxon>Yangochiroptera</taxon>
        <taxon>Vespertilionidae</taxon>
        <taxon>Myotis</taxon>
    </lineage>
</organism>
<protein>
    <submittedName>
        <fullName evidence="1">Serum response factor binding protein 1</fullName>
    </submittedName>
</protein>